<dbReference type="EC" id="2.7.13.3" evidence="2"/>
<gene>
    <name evidence="13" type="ORF">N2K84_11075</name>
</gene>
<dbReference type="Gene3D" id="1.10.10.60">
    <property type="entry name" value="Homeodomain-like"/>
    <property type="match status" value="1"/>
</dbReference>
<dbReference type="SMART" id="SM00448">
    <property type="entry name" value="REC"/>
    <property type="match status" value="1"/>
</dbReference>
<dbReference type="SUPFAM" id="SSF50998">
    <property type="entry name" value="Quinoprotein alcohol dehydrogenase-like"/>
    <property type="match status" value="1"/>
</dbReference>
<dbReference type="InterPro" id="IPR011006">
    <property type="entry name" value="CheY-like_superfamily"/>
</dbReference>
<dbReference type="InterPro" id="IPR005467">
    <property type="entry name" value="His_kinase_dom"/>
</dbReference>
<dbReference type="PROSITE" id="PS50110">
    <property type="entry name" value="RESPONSE_REGULATORY"/>
    <property type="match status" value="1"/>
</dbReference>
<dbReference type="InterPro" id="IPR018062">
    <property type="entry name" value="HTH_AraC-typ_CS"/>
</dbReference>
<evidence type="ECO:0000256" key="2">
    <source>
        <dbReference type="ARBA" id="ARBA00012438"/>
    </source>
</evidence>
<evidence type="ECO:0000256" key="6">
    <source>
        <dbReference type="ARBA" id="ARBA00023163"/>
    </source>
</evidence>
<dbReference type="Gene3D" id="2.130.10.10">
    <property type="entry name" value="YVTN repeat-like/Quinoprotein amine dehydrogenase"/>
    <property type="match status" value="2"/>
</dbReference>
<dbReference type="SUPFAM" id="SSF63829">
    <property type="entry name" value="Calcium-dependent phosphotriesterase"/>
    <property type="match status" value="1"/>
</dbReference>
<dbReference type="PROSITE" id="PS50109">
    <property type="entry name" value="HIS_KIN"/>
    <property type="match status" value="1"/>
</dbReference>
<evidence type="ECO:0000259" key="11">
    <source>
        <dbReference type="PROSITE" id="PS50109"/>
    </source>
</evidence>
<accession>A0AA42CAB5</accession>
<keyword evidence="14" id="KW-1185">Reference proteome</keyword>
<dbReference type="Gene3D" id="1.10.287.130">
    <property type="match status" value="1"/>
</dbReference>
<dbReference type="Gene3D" id="2.60.40.10">
    <property type="entry name" value="Immunoglobulins"/>
    <property type="match status" value="1"/>
</dbReference>
<comment type="caution">
    <text evidence="13">The sequence shown here is derived from an EMBL/GenBank/DDBJ whole genome shotgun (WGS) entry which is preliminary data.</text>
</comment>
<dbReference type="InterPro" id="IPR011110">
    <property type="entry name" value="Reg_prop"/>
</dbReference>
<evidence type="ECO:0000313" key="14">
    <source>
        <dbReference type="Proteomes" id="UP001163821"/>
    </source>
</evidence>
<dbReference type="InterPro" id="IPR018060">
    <property type="entry name" value="HTH_AraC"/>
</dbReference>
<keyword evidence="8" id="KW-0472">Membrane</keyword>
<keyword evidence="6" id="KW-0804">Transcription</keyword>
<dbReference type="InterPro" id="IPR001789">
    <property type="entry name" value="Sig_transdc_resp-reg_receiver"/>
</dbReference>
<dbReference type="InterPro" id="IPR015943">
    <property type="entry name" value="WD40/YVTN_repeat-like_dom_sf"/>
</dbReference>
<dbReference type="Pfam" id="PF12833">
    <property type="entry name" value="HTH_18"/>
    <property type="match status" value="1"/>
</dbReference>
<evidence type="ECO:0000256" key="3">
    <source>
        <dbReference type="ARBA" id="ARBA00022553"/>
    </source>
</evidence>
<evidence type="ECO:0000259" key="12">
    <source>
        <dbReference type="PROSITE" id="PS50110"/>
    </source>
</evidence>
<dbReference type="InterPro" id="IPR013783">
    <property type="entry name" value="Ig-like_fold"/>
</dbReference>
<reference evidence="13" key="1">
    <citation type="submission" date="2022-10" db="EMBL/GenBank/DDBJ databases">
        <title>Gaoshiqiia sediminis gen. nov., sp. nov., isolated from coastal sediment.</title>
        <authorList>
            <person name="Yu W.X."/>
            <person name="Mu D.S."/>
            <person name="Du J.Z."/>
            <person name="Liang Y.Q."/>
        </authorList>
    </citation>
    <scope>NUCLEOTIDE SEQUENCE</scope>
    <source>
        <strain evidence="13">A06</strain>
    </source>
</reference>
<evidence type="ECO:0000256" key="5">
    <source>
        <dbReference type="ARBA" id="ARBA00023125"/>
    </source>
</evidence>
<keyword evidence="5" id="KW-0238">DNA-binding</keyword>
<evidence type="ECO:0000313" key="13">
    <source>
        <dbReference type="EMBL" id="MCW0483275.1"/>
    </source>
</evidence>
<dbReference type="CDD" id="cd17574">
    <property type="entry name" value="REC_OmpR"/>
    <property type="match status" value="1"/>
</dbReference>
<evidence type="ECO:0000256" key="7">
    <source>
        <dbReference type="PROSITE-ProRule" id="PRU00169"/>
    </source>
</evidence>
<dbReference type="GO" id="GO:0043565">
    <property type="term" value="F:sequence-specific DNA binding"/>
    <property type="evidence" value="ECO:0007669"/>
    <property type="project" value="InterPro"/>
</dbReference>
<dbReference type="InterPro" id="IPR011047">
    <property type="entry name" value="Quinoprotein_ADH-like_sf"/>
</dbReference>
<dbReference type="SMART" id="SM00388">
    <property type="entry name" value="HisKA"/>
    <property type="match status" value="1"/>
</dbReference>
<dbReference type="Pfam" id="PF02518">
    <property type="entry name" value="HATPase_c"/>
    <property type="match status" value="1"/>
</dbReference>
<evidence type="ECO:0000256" key="8">
    <source>
        <dbReference type="SAM" id="Phobius"/>
    </source>
</evidence>
<dbReference type="InterPro" id="IPR003661">
    <property type="entry name" value="HisK_dim/P_dom"/>
</dbReference>
<dbReference type="SUPFAM" id="SSF55874">
    <property type="entry name" value="ATPase domain of HSP90 chaperone/DNA topoisomerase II/histidine kinase"/>
    <property type="match status" value="1"/>
</dbReference>
<feature type="modified residue" description="4-aspartylphosphate" evidence="7">
    <location>
        <position position="1106"/>
    </location>
</feature>
<dbReference type="SMART" id="SM00342">
    <property type="entry name" value="HTH_ARAC"/>
    <property type="match status" value="1"/>
</dbReference>
<dbReference type="InterPro" id="IPR004358">
    <property type="entry name" value="Sig_transdc_His_kin-like_C"/>
</dbReference>
<dbReference type="PROSITE" id="PS00041">
    <property type="entry name" value="HTH_ARAC_FAMILY_1"/>
    <property type="match status" value="1"/>
</dbReference>
<dbReference type="GO" id="GO:0000155">
    <property type="term" value="F:phosphorelay sensor kinase activity"/>
    <property type="evidence" value="ECO:0007669"/>
    <property type="project" value="InterPro"/>
</dbReference>
<dbReference type="GO" id="GO:0003700">
    <property type="term" value="F:DNA-binding transcription factor activity"/>
    <property type="evidence" value="ECO:0007669"/>
    <property type="project" value="InterPro"/>
</dbReference>
<dbReference type="PROSITE" id="PS01124">
    <property type="entry name" value="HTH_ARAC_FAMILY_2"/>
    <property type="match status" value="1"/>
</dbReference>
<evidence type="ECO:0000256" key="9">
    <source>
        <dbReference type="SAM" id="SignalP"/>
    </source>
</evidence>
<dbReference type="SUPFAM" id="SSF52172">
    <property type="entry name" value="CheY-like"/>
    <property type="match status" value="1"/>
</dbReference>
<keyword evidence="9" id="KW-0732">Signal</keyword>
<feature type="domain" description="Histidine kinase" evidence="11">
    <location>
        <begin position="799"/>
        <end position="1016"/>
    </location>
</feature>
<evidence type="ECO:0000259" key="10">
    <source>
        <dbReference type="PROSITE" id="PS01124"/>
    </source>
</evidence>
<protein>
    <recommendedName>
        <fullName evidence="2">histidine kinase</fullName>
        <ecNumber evidence="2">2.7.13.3</ecNumber>
    </recommendedName>
</protein>
<keyword evidence="4" id="KW-0805">Transcription regulation</keyword>
<dbReference type="InterPro" id="IPR011123">
    <property type="entry name" value="Y_Y_Y"/>
</dbReference>
<feature type="chain" id="PRO_5041260375" description="histidine kinase" evidence="9">
    <location>
        <begin position="26"/>
        <end position="1303"/>
    </location>
</feature>
<organism evidence="13 14">
    <name type="scientific">Gaoshiqia sediminis</name>
    <dbReference type="NCBI Taxonomy" id="2986998"/>
    <lineage>
        <taxon>Bacteria</taxon>
        <taxon>Pseudomonadati</taxon>
        <taxon>Bacteroidota</taxon>
        <taxon>Bacteroidia</taxon>
        <taxon>Marinilabiliales</taxon>
        <taxon>Prolixibacteraceae</taxon>
        <taxon>Gaoshiqia</taxon>
    </lineage>
</organism>
<dbReference type="EMBL" id="JAPAAF010000014">
    <property type="protein sequence ID" value="MCW0483275.1"/>
    <property type="molecule type" value="Genomic_DNA"/>
</dbReference>
<sequence>MIFKFKIVIACIFVLLNTIPFQVRAANDVQFFNLNNEYEISIRETNQVCSDDNGFIWISSKMGILRYTQDDIRIYQLPYETADIISVRLVYKDAVLYAFTNNGQIFKYDAIQDIFELEINIAKELRNPYIIVTKLLVDGQGRMWLSSSFGLYCYDPEAGLKSLAQAESIHSLEWFDDHTFFFAINGQIRLYNTLDFSSSDYFVFPEGKDYFVSHFLFDKELNTLWVGTRADGLFYLTDENGRMSLSGVSAIPNQPILAIETISDSTMLIGIDGQGLWEINKQGTRILNVFKEDPDNPNSLKGNGVYDIYRDQNNRVWVCTYSGGASYFDQANPIVTKINHVANNPNSLVTDDVNSILEDTDGNLWFATNNGISYWNVAANRWKSFYHNKREQAQVFLSLCEDDQGRIWAGSYSSGVYLLDRKTGRELAHYSPDATKGEFGCNFIFDIHKDTRGDIWIGGVNGDLICYQPKKNRFKSFPDMTVYVMADYGPDKLLIGTTYGLLLFDKKDGQTQTLLEGYLVYDIVLKNNVVWLCTSGDGVIRYDLKSKLIHRYSVDSGLPSNFVNSIVFSNGYFWIGTEQGLSRLNEMDNTILTFTSLSDLSNVSFNQNSYYTLRNGKLIWGTNTGALVFDPNEIQPKQDEGRIFFQDLTVSGRSIRESSNIRLNNPLDSLQELSLKYYQNTVSLELIPIGVTSPGSKFSWKLEGLDQEWSKPVNNRILSYSNIPSGTYSLRIRMVDSSLTTVIDERAITLHMIPPIWEEWWFKMLVLVFIVGLGVFLFFYYVDRLKKQHSEEKIRFFANTAHDIRTSLTLISGPIEELHKEPGLSNKGLQYLHWATEQAQRLSKVVTQLMDFQKVDIGKEKLSLSMVDIVKIIENRVMMFESYANSKNVELRFTTNFSKFVTAMDESMIEKVIDNLISNAIKYSYPNMPVLVDLQCFSNKWILEVKDQGIGISKKVQRQLFHEYYRGDNAVNSKIVGSGIGLLLVKNYVNLHDGKVSCFSQLNVGSTFQVVMPVKRIDEAEMKQKSPDEKVVQPLVQKKDMHSVMMNGSDPVTNHKMKVLIVEDHDYLREFLQSAMDPQFQITLAEDGQQAWELIQKETPDLVVSDIMMPNMDGFELCSKLKSTYETSHIPIILLTSLSGKAQQMKGLGLGADDYLTKPFDVTLLQQRIRTIIQNREVIREKALKIIKVNEDETILDNELNDKFLKKMVEIVRENLANSQFSKNDFASAMNVSPSLLYKKIKSLTDQSPTDFIKSIRLDHALELLQTKKYSITEVSELCGFASVGYFSTVFRKHYGKSPTQVS</sequence>
<dbReference type="InterPro" id="IPR036097">
    <property type="entry name" value="HisK_dim/P_sf"/>
</dbReference>
<feature type="domain" description="HTH araC/xylS-type" evidence="10">
    <location>
        <begin position="1206"/>
        <end position="1303"/>
    </location>
</feature>
<dbReference type="Gene3D" id="3.40.50.2300">
    <property type="match status" value="1"/>
</dbReference>
<dbReference type="PANTHER" id="PTHR43547">
    <property type="entry name" value="TWO-COMPONENT HISTIDINE KINASE"/>
    <property type="match status" value="1"/>
</dbReference>
<dbReference type="InterPro" id="IPR009057">
    <property type="entry name" value="Homeodomain-like_sf"/>
</dbReference>
<dbReference type="InterPro" id="IPR003594">
    <property type="entry name" value="HATPase_dom"/>
</dbReference>
<dbReference type="Proteomes" id="UP001163821">
    <property type="component" value="Unassembled WGS sequence"/>
</dbReference>
<keyword evidence="8" id="KW-0812">Transmembrane</keyword>
<dbReference type="SUPFAM" id="SSF47384">
    <property type="entry name" value="Homodimeric domain of signal transducing histidine kinase"/>
    <property type="match status" value="1"/>
</dbReference>
<dbReference type="Pfam" id="PF00512">
    <property type="entry name" value="HisKA"/>
    <property type="match status" value="1"/>
</dbReference>
<evidence type="ECO:0000256" key="1">
    <source>
        <dbReference type="ARBA" id="ARBA00000085"/>
    </source>
</evidence>
<dbReference type="SUPFAM" id="SSF46689">
    <property type="entry name" value="Homeodomain-like"/>
    <property type="match status" value="1"/>
</dbReference>
<dbReference type="Gene3D" id="3.30.565.10">
    <property type="entry name" value="Histidine kinase-like ATPase, C-terminal domain"/>
    <property type="match status" value="1"/>
</dbReference>
<feature type="transmembrane region" description="Helical" evidence="8">
    <location>
        <begin position="760"/>
        <end position="782"/>
    </location>
</feature>
<keyword evidence="3 7" id="KW-0597">Phosphoprotein</keyword>
<feature type="signal peptide" evidence="9">
    <location>
        <begin position="1"/>
        <end position="25"/>
    </location>
</feature>
<feature type="domain" description="Response regulatory" evidence="12">
    <location>
        <begin position="1058"/>
        <end position="1173"/>
    </location>
</feature>
<dbReference type="PRINTS" id="PR00344">
    <property type="entry name" value="BCTRLSENSOR"/>
</dbReference>
<dbReference type="InterPro" id="IPR036890">
    <property type="entry name" value="HATPase_C_sf"/>
</dbReference>
<dbReference type="Pfam" id="PF00072">
    <property type="entry name" value="Response_reg"/>
    <property type="match status" value="1"/>
</dbReference>
<dbReference type="PANTHER" id="PTHR43547:SF2">
    <property type="entry name" value="HYBRID SIGNAL TRANSDUCTION HISTIDINE KINASE C"/>
    <property type="match status" value="1"/>
</dbReference>
<dbReference type="CDD" id="cd00082">
    <property type="entry name" value="HisKA"/>
    <property type="match status" value="1"/>
</dbReference>
<name>A0AA42CAB5_9BACT</name>
<dbReference type="SUPFAM" id="SSF101898">
    <property type="entry name" value="NHL repeat"/>
    <property type="match status" value="1"/>
</dbReference>
<dbReference type="Pfam" id="PF07495">
    <property type="entry name" value="Y_Y_Y"/>
    <property type="match status" value="1"/>
</dbReference>
<dbReference type="Pfam" id="PF07494">
    <property type="entry name" value="Reg_prop"/>
    <property type="match status" value="4"/>
</dbReference>
<keyword evidence="8" id="KW-1133">Transmembrane helix</keyword>
<comment type="catalytic activity">
    <reaction evidence="1">
        <text>ATP + protein L-histidine = ADP + protein N-phospho-L-histidine.</text>
        <dbReference type="EC" id="2.7.13.3"/>
    </reaction>
</comment>
<dbReference type="SMART" id="SM00387">
    <property type="entry name" value="HATPase_c"/>
    <property type="match status" value="1"/>
</dbReference>
<evidence type="ECO:0000256" key="4">
    <source>
        <dbReference type="ARBA" id="ARBA00023015"/>
    </source>
</evidence>
<dbReference type="RefSeq" id="WP_282591877.1">
    <property type="nucleotide sequence ID" value="NZ_JAPAAF010000014.1"/>
</dbReference>
<proteinExistence type="predicted"/>
<dbReference type="CDD" id="cd00075">
    <property type="entry name" value="HATPase"/>
    <property type="match status" value="1"/>
</dbReference>